<sequence>MVEARVAAGSLWAATVVLGSTVAIEVAGWVAGVVEMHRPEPMCGAAAAIPGGRMSGAWGERWNEPVQN</sequence>
<keyword evidence="2" id="KW-1185">Reference proteome</keyword>
<organism evidence="1 2">
    <name type="scientific">Marinibacterium profundimaris</name>
    <dbReference type="NCBI Taxonomy" id="1679460"/>
    <lineage>
        <taxon>Bacteria</taxon>
        <taxon>Pseudomonadati</taxon>
        <taxon>Pseudomonadota</taxon>
        <taxon>Alphaproteobacteria</taxon>
        <taxon>Rhodobacterales</taxon>
        <taxon>Paracoccaceae</taxon>
        <taxon>Marinibacterium</taxon>
    </lineage>
</organism>
<dbReference type="Proteomes" id="UP000215377">
    <property type="component" value="Unassembled WGS sequence"/>
</dbReference>
<comment type="caution">
    <text evidence="1">The sequence shown here is derived from an EMBL/GenBank/DDBJ whole genome shotgun (WGS) entry which is preliminary data.</text>
</comment>
<protein>
    <submittedName>
        <fullName evidence="1">Uncharacterized protein</fullName>
    </submittedName>
</protein>
<proteinExistence type="predicted"/>
<reference evidence="1 2" key="1">
    <citation type="submission" date="2013-04" db="EMBL/GenBank/DDBJ databases">
        <title>Oceanicola sp. 22II1-22F33 Genome Sequencing.</title>
        <authorList>
            <person name="Lai Q."/>
            <person name="Li G."/>
            <person name="Shao Z."/>
        </authorList>
    </citation>
    <scope>NUCLEOTIDE SEQUENCE [LARGE SCALE GENOMIC DNA]</scope>
    <source>
        <strain evidence="1 2">22II1-22F33</strain>
    </source>
</reference>
<gene>
    <name evidence="1" type="ORF">ATO3_14465</name>
</gene>
<dbReference type="EMBL" id="AQQR01000005">
    <property type="protein sequence ID" value="OWU72892.1"/>
    <property type="molecule type" value="Genomic_DNA"/>
</dbReference>
<name>A0A225NHG1_9RHOB</name>
<dbReference type="AlphaFoldDB" id="A0A225NHG1"/>
<evidence type="ECO:0000313" key="2">
    <source>
        <dbReference type="Proteomes" id="UP000215377"/>
    </source>
</evidence>
<accession>A0A225NHG1</accession>
<evidence type="ECO:0000313" key="1">
    <source>
        <dbReference type="EMBL" id="OWU72892.1"/>
    </source>
</evidence>